<name>A0ABU8LGV6_9MICO</name>
<keyword evidence="3" id="KW-1185">Reference proteome</keyword>
<dbReference type="RefSeq" id="WP_337317056.1">
    <property type="nucleotide sequence ID" value="NZ_JBBDGN010000001.1"/>
</dbReference>
<reference evidence="2 3" key="1">
    <citation type="submission" date="2024-02" db="EMBL/GenBank/DDBJ databases">
        <authorList>
            <person name="Saticioglu I.B."/>
        </authorList>
    </citation>
    <scope>NUCLEOTIDE SEQUENCE [LARGE SCALE GENOMIC DNA]</scope>
    <source>
        <strain evidence="2 3">Mu-43</strain>
    </source>
</reference>
<feature type="transmembrane region" description="Helical" evidence="1">
    <location>
        <begin position="44"/>
        <end position="63"/>
    </location>
</feature>
<evidence type="ECO:0000313" key="2">
    <source>
        <dbReference type="EMBL" id="MEJ1090564.1"/>
    </source>
</evidence>
<proteinExistence type="predicted"/>
<keyword evidence="1" id="KW-0812">Transmembrane</keyword>
<organism evidence="2 3">
    <name type="scientific">Microbacterium istanbulense</name>
    <dbReference type="NCBI Taxonomy" id="3122049"/>
    <lineage>
        <taxon>Bacteria</taxon>
        <taxon>Bacillati</taxon>
        <taxon>Actinomycetota</taxon>
        <taxon>Actinomycetes</taxon>
        <taxon>Micrococcales</taxon>
        <taxon>Microbacteriaceae</taxon>
        <taxon>Microbacterium</taxon>
    </lineage>
</organism>
<evidence type="ECO:0000313" key="3">
    <source>
        <dbReference type="Proteomes" id="UP001366085"/>
    </source>
</evidence>
<sequence length="234" mass="24503">MDNDLLRLRAADPAAGEPSHDSALASAARRYALSEVRPRRRRRLWLAAGAAGALIVAPGVALASGALSIDFGNWEGGGPLATSGPVFNADGDTCGLALWMTPVDTIGEDTDHDGYVDVWNVEVASVEKGPLIGLTDEAVASEETPTYFVFATFPTDASVKFPTTFAQSDYDEVAAWAQAQDWNDEASEILRAHGGDGTATSLMLDAVRAEAAEAGFDQDVTAALLLAETCTGRG</sequence>
<keyword evidence="1" id="KW-1133">Transmembrane helix</keyword>
<protein>
    <submittedName>
        <fullName evidence="2">Uncharacterized protein</fullName>
    </submittedName>
</protein>
<keyword evidence="1" id="KW-0472">Membrane</keyword>
<dbReference type="EMBL" id="JBBDGN010000001">
    <property type="protein sequence ID" value="MEJ1090564.1"/>
    <property type="molecule type" value="Genomic_DNA"/>
</dbReference>
<comment type="caution">
    <text evidence="2">The sequence shown here is derived from an EMBL/GenBank/DDBJ whole genome shotgun (WGS) entry which is preliminary data.</text>
</comment>
<gene>
    <name evidence="2" type="ORF">WDU93_02570</name>
</gene>
<accession>A0ABU8LGV6</accession>
<evidence type="ECO:0000256" key="1">
    <source>
        <dbReference type="SAM" id="Phobius"/>
    </source>
</evidence>
<dbReference type="Proteomes" id="UP001366085">
    <property type="component" value="Unassembled WGS sequence"/>
</dbReference>